<evidence type="ECO:0000313" key="2">
    <source>
        <dbReference type="EMBL" id="MQT00442.1"/>
    </source>
</evidence>
<dbReference type="OrthoDB" id="3673924at2"/>
<dbReference type="Proteomes" id="UP000419138">
    <property type="component" value="Unassembled WGS sequence"/>
</dbReference>
<keyword evidence="2" id="KW-0378">Hydrolase</keyword>
<keyword evidence="3" id="KW-1185">Reference proteome</keyword>
<gene>
    <name evidence="2" type="ORF">FF041_09445</name>
</gene>
<feature type="domain" description="Beta-lactamase class A catalytic" evidence="1">
    <location>
        <begin position="22"/>
        <end position="245"/>
    </location>
</feature>
<dbReference type="EMBL" id="VCLA01000074">
    <property type="protein sequence ID" value="MQT00442.1"/>
    <property type="molecule type" value="Genomic_DNA"/>
</dbReference>
<dbReference type="Gene3D" id="3.40.710.10">
    <property type="entry name" value="DD-peptidase/beta-lactamase superfamily"/>
    <property type="match status" value="1"/>
</dbReference>
<organism evidence="2 3">
    <name type="scientific">Streptomyces jumonjinensis</name>
    <dbReference type="NCBI Taxonomy" id="1945"/>
    <lineage>
        <taxon>Bacteria</taxon>
        <taxon>Bacillati</taxon>
        <taxon>Actinomycetota</taxon>
        <taxon>Actinomycetes</taxon>
        <taxon>Kitasatosporales</taxon>
        <taxon>Streptomycetaceae</taxon>
        <taxon>Streptomyces</taxon>
    </lineage>
</organism>
<dbReference type="PANTHER" id="PTHR35333">
    <property type="entry name" value="BETA-LACTAMASE"/>
    <property type="match status" value="1"/>
</dbReference>
<dbReference type="SUPFAM" id="SSF56601">
    <property type="entry name" value="beta-lactamase/transpeptidase-like"/>
    <property type="match status" value="1"/>
</dbReference>
<dbReference type="InterPro" id="IPR045155">
    <property type="entry name" value="Beta-lactam_cat"/>
</dbReference>
<proteinExistence type="predicted"/>
<comment type="caution">
    <text evidence="2">The sequence shown here is derived from an EMBL/GenBank/DDBJ whole genome shotgun (WGS) entry which is preliminary data.</text>
</comment>
<reference evidence="2 3" key="1">
    <citation type="submission" date="2019-05" db="EMBL/GenBank/DDBJ databases">
        <title>Comparative genomics and metabolomics analyses of clavulanic acid producing Streptomyces species provides insight into specialized metabolism and evolution of beta-lactam biosynthetic gene clusters.</title>
        <authorList>
            <person name="Moore M.A."/>
            <person name="Cruz-Morales P."/>
            <person name="Barona Gomez F."/>
            <person name="Kapil T."/>
        </authorList>
    </citation>
    <scope>NUCLEOTIDE SEQUENCE [LARGE SCALE GENOMIC DNA]</scope>
    <source>
        <strain evidence="2 3">NRRL 5741</strain>
    </source>
</reference>
<sequence>MSLSRVVAAARRSSALPLTLAVAAVDVDSGETVGVDDGRPLPVASASKLLLLAEVARRLDAGELGPEQPVAVLDEDRAGGTGLLFRLSGRVWTVTDLCWLTASVSDNTATNALLRLVGRESTARLAERLGVGGLALHDRVRDARGPDVPPVFATGTARDLARLVAHTVRGTMASPGASALLLGWMRANTDHGLVPALVAHDPYAPGFPAPPPPGELLVANKTGTDPGVRADAGVVVGARRLAYAVVAHWDTALGSSTERAAVHAVRDVGRTLAECALRRPAG</sequence>
<protein>
    <submittedName>
        <fullName evidence="2">Serine hydrolase</fullName>
    </submittedName>
</protein>
<dbReference type="InterPro" id="IPR000871">
    <property type="entry name" value="Beta-lactam_class-A"/>
</dbReference>
<evidence type="ECO:0000313" key="3">
    <source>
        <dbReference type="Proteomes" id="UP000419138"/>
    </source>
</evidence>
<dbReference type="PANTHER" id="PTHR35333:SF3">
    <property type="entry name" value="BETA-LACTAMASE-TYPE TRANSPEPTIDASE FOLD CONTAINING PROTEIN"/>
    <property type="match status" value="1"/>
</dbReference>
<dbReference type="GO" id="GO:0046677">
    <property type="term" value="P:response to antibiotic"/>
    <property type="evidence" value="ECO:0007669"/>
    <property type="project" value="InterPro"/>
</dbReference>
<dbReference type="RefSeq" id="WP_153521930.1">
    <property type="nucleotide sequence ID" value="NZ_JBEPDZ010000024.1"/>
</dbReference>
<dbReference type="GO" id="GO:0030655">
    <property type="term" value="P:beta-lactam antibiotic catabolic process"/>
    <property type="evidence" value="ECO:0007669"/>
    <property type="project" value="InterPro"/>
</dbReference>
<dbReference type="Pfam" id="PF13354">
    <property type="entry name" value="Beta-lactamase2"/>
    <property type="match status" value="1"/>
</dbReference>
<dbReference type="GO" id="GO:0008800">
    <property type="term" value="F:beta-lactamase activity"/>
    <property type="evidence" value="ECO:0007669"/>
    <property type="project" value="InterPro"/>
</dbReference>
<evidence type="ECO:0000259" key="1">
    <source>
        <dbReference type="Pfam" id="PF13354"/>
    </source>
</evidence>
<dbReference type="AlphaFoldDB" id="A0A646KDT1"/>
<dbReference type="InterPro" id="IPR012338">
    <property type="entry name" value="Beta-lactam/transpept-like"/>
</dbReference>
<accession>A0A646KDT1</accession>
<name>A0A646KDT1_STRJU</name>